<organism evidence="1 2">
    <name type="scientific">Eucalyptus globulus</name>
    <name type="common">Tasmanian blue gum</name>
    <dbReference type="NCBI Taxonomy" id="34317"/>
    <lineage>
        <taxon>Eukaryota</taxon>
        <taxon>Viridiplantae</taxon>
        <taxon>Streptophyta</taxon>
        <taxon>Embryophyta</taxon>
        <taxon>Tracheophyta</taxon>
        <taxon>Spermatophyta</taxon>
        <taxon>Magnoliopsida</taxon>
        <taxon>eudicotyledons</taxon>
        <taxon>Gunneridae</taxon>
        <taxon>Pentapetalae</taxon>
        <taxon>rosids</taxon>
        <taxon>malvids</taxon>
        <taxon>Myrtales</taxon>
        <taxon>Myrtaceae</taxon>
        <taxon>Myrtoideae</taxon>
        <taxon>Eucalypteae</taxon>
        <taxon>Eucalyptus</taxon>
    </lineage>
</organism>
<dbReference type="EMBL" id="JBJKBG010000009">
    <property type="protein sequence ID" value="KAL3722016.1"/>
    <property type="molecule type" value="Genomic_DNA"/>
</dbReference>
<proteinExistence type="predicted"/>
<evidence type="ECO:0000313" key="2">
    <source>
        <dbReference type="Proteomes" id="UP001634007"/>
    </source>
</evidence>
<dbReference type="AlphaFoldDB" id="A0ABD3J7C0"/>
<keyword evidence="2" id="KW-1185">Reference proteome</keyword>
<protein>
    <submittedName>
        <fullName evidence="1">Uncharacterized protein</fullName>
    </submittedName>
</protein>
<gene>
    <name evidence="1" type="ORF">ACJRO7_034376</name>
</gene>
<name>A0ABD3J7C0_EUCGL</name>
<comment type="caution">
    <text evidence="1">The sequence shown here is derived from an EMBL/GenBank/DDBJ whole genome shotgun (WGS) entry which is preliminary data.</text>
</comment>
<accession>A0ABD3J7C0</accession>
<sequence length="182" mass="20917">MNNLHGITLNRWCPTLSHLFFADDAIFFLDGKIQECQNLANILNQYCLAMRKQAWRLLQNPSSLWSQLFKGLYHHSTKFWHANKGLRPSWGWLSLLSGRDSIMHNLQWSGVNFYNGLIIHQVELQHHLGPRTPCPSGSKRHQNGEELMHKEASCQCRGILDKIMFFIGDLEVASTDENVVGC</sequence>
<evidence type="ECO:0000313" key="1">
    <source>
        <dbReference type="EMBL" id="KAL3722016.1"/>
    </source>
</evidence>
<dbReference type="Proteomes" id="UP001634007">
    <property type="component" value="Unassembled WGS sequence"/>
</dbReference>
<reference evidence="1 2" key="1">
    <citation type="submission" date="2024-11" db="EMBL/GenBank/DDBJ databases">
        <title>Chromosome-level genome assembly of Eucalyptus globulus Labill. provides insights into its genome evolution.</title>
        <authorList>
            <person name="Li X."/>
        </authorList>
    </citation>
    <scope>NUCLEOTIDE SEQUENCE [LARGE SCALE GENOMIC DNA]</scope>
    <source>
        <strain evidence="1">CL2024</strain>
        <tissue evidence="1">Fresh tender leaves</tissue>
    </source>
</reference>